<evidence type="ECO:0000313" key="1">
    <source>
        <dbReference type="EMBL" id="GAT10251.1"/>
    </source>
</evidence>
<dbReference type="AlphaFoldDB" id="A0AAW5SG72"/>
<keyword evidence="3" id="KW-1185">Reference proteome</keyword>
<comment type="caution">
    <text evidence="2">The sequence shown here is derived from an EMBL/GenBank/DDBJ whole genome shotgun (WGS) entry which is preliminary data.</text>
</comment>
<dbReference type="RefSeq" id="WP_067391405.1">
    <property type="nucleotide sequence ID" value="NZ_BCTA01000038.1"/>
</dbReference>
<reference evidence="1 3" key="1">
    <citation type="journal article" date="2016" name="Genome Announc.">
        <title>Draft Genome Sequences of Five Rapidly Growing Mycobacterium Species, M. thermoresistibile, M. fortuitum subsp. acetamidolyticum, M. canariasense, M. brisbanense, and M. novocastrense.</title>
        <authorList>
            <person name="Katahira K."/>
            <person name="Ogura Y."/>
            <person name="Gotoh Y."/>
            <person name="Hayashi T."/>
        </authorList>
    </citation>
    <scope>NUCLEOTIDE SEQUENCE [LARGE SCALE GENOMIC DNA]</scope>
    <source>
        <strain evidence="1 3">JCM18114</strain>
    </source>
</reference>
<proteinExistence type="predicted"/>
<dbReference type="Proteomes" id="UP000069773">
    <property type="component" value="Unassembled WGS sequence"/>
</dbReference>
<protein>
    <submittedName>
        <fullName evidence="2">Uncharacterized protein</fullName>
    </submittedName>
</protein>
<reference evidence="2" key="3">
    <citation type="journal article" date="2022" name="BMC Genomics">
        <title>Comparative genome analysis of mycobacteria focusing on tRNA and non-coding RNA.</title>
        <authorList>
            <person name="Behra P.R.K."/>
            <person name="Pettersson B.M.F."/>
            <person name="Ramesh M."/>
            <person name="Das S."/>
            <person name="Dasgupta S."/>
            <person name="Kirsebom L.A."/>
        </authorList>
    </citation>
    <scope>NUCLEOTIDE SEQUENCE</scope>
    <source>
        <strain evidence="2">DSM 44203</strain>
    </source>
</reference>
<name>A0AAW5SG72_MYCNV</name>
<evidence type="ECO:0000313" key="4">
    <source>
        <dbReference type="Proteomes" id="UP001207528"/>
    </source>
</evidence>
<reference evidence="2" key="2">
    <citation type="submission" date="2020-07" db="EMBL/GenBank/DDBJ databases">
        <authorList>
            <person name="Pettersson B.M.F."/>
            <person name="Behra P.R.K."/>
            <person name="Ramesh M."/>
            <person name="Das S."/>
            <person name="Dasgupta S."/>
            <person name="Kirsebom L.A."/>
        </authorList>
    </citation>
    <scope>NUCLEOTIDE SEQUENCE</scope>
    <source>
        <strain evidence="2">DSM 44203</strain>
    </source>
</reference>
<sequence>MSTTRTEPTQTAVAGDALALGSTPIQPEPNGTIWVDFGDGGSARWAGLSMATIDQVCAHLETVKKPDTLT</sequence>
<organism evidence="2 4">
    <name type="scientific">Mycolicibacterium novocastrense</name>
    <name type="common">Mycobacterium novocastrense</name>
    <dbReference type="NCBI Taxonomy" id="59813"/>
    <lineage>
        <taxon>Bacteria</taxon>
        <taxon>Bacillati</taxon>
        <taxon>Actinomycetota</taxon>
        <taxon>Actinomycetes</taxon>
        <taxon>Mycobacteriales</taxon>
        <taxon>Mycobacteriaceae</taxon>
        <taxon>Mycolicibacterium</taxon>
    </lineage>
</organism>
<accession>A0AAW5SG72</accession>
<evidence type="ECO:0000313" key="2">
    <source>
        <dbReference type="EMBL" id="MCV7022680.1"/>
    </source>
</evidence>
<dbReference type="EMBL" id="JACKTI010000020">
    <property type="protein sequence ID" value="MCV7022680.1"/>
    <property type="molecule type" value="Genomic_DNA"/>
</dbReference>
<gene>
    <name evidence="2" type="ORF">H7I77_04850</name>
    <name evidence="1" type="ORF">RMCN_3384</name>
</gene>
<dbReference type="EMBL" id="BCTA01000038">
    <property type="protein sequence ID" value="GAT10251.1"/>
    <property type="molecule type" value="Genomic_DNA"/>
</dbReference>
<evidence type="ECO:0000313" key="3">
    <source>
        <dbReference type="Proteomes" id="UP000069773"/>
    </source>
</evidence>
<dbReference type="Proteomes" id="UP001207528">
    <property type="component" value="Unassembled WGS sequence"/>
</dbReference>